<evidence type="ECO:0000256" key="4">
    <source>
        <dbReference type="ARBA" id="ARBA00022692"/>
    </source>
</evidence>
<evidence type="ECO:0000256" key="6">
    <source>
        <dbReference type="ARBA" id="ARBA00023136"/>
    </source>
</evidence>
<dbReference type="SUPFAM" id="SSF161098">
    <property type="entry name" value="MetI-like"/>
    <property type="match status" value="1"/>
</dbReference>
<reference evidence="10" key="1">
    <citation type="journal article" date="2010" name="Stand. Genomic Sci.">
        <title>Complete genome sequence of 'Thermobaculum terrenum' type strain (YNP1).</title>
        <authorList>
            <person name="Kiss H."/>
            <person name="Cleland D."/>
            <person name="Lapidus A."/>
            <person name="Lucas S."/>
            <person name="Glavina Del Rio T."/>
            <person name="Nolan M."/>
            <person name="Tice H."/>
            <person name="Han C."/>
            <person name="Goodwin L."/>
            <person name="Pitluck S."/>
            <person name="Liolios K."/>
            <person name="Ivanova N."/>
            <person name="Mavromatis K."/>
            <person name="Ovchinnikova G."/>
            <person name="Pati A."/>
            <person name="Chen A."/>
            <person name="Palaniappan K."/>
            <person name="Land M."/>
            <person name="Hauser L."/>
            <person name="Chang Y."/>
            <person name="Jeffries C."/>
            <person name="Lu M."/>
            <person name="Brettin T."/>
            <person name="Detter J."/>
            <person name="Goker M."/>
            <person name="Tindall B."/>
            <person name="Beck B."/>
            <person name="McDermott T."/>
            <person name="Woyke T."/>
            <person name="Bristow J."/>
            <person name="Eisen J."/>
            <person name="Markowitz V."/>
            <person name="Hugenholtz P."/>
            <person name="Kyrpides N."/>
            <person name="Klenk H."/>
            <person name="Cheng J."/>
        </authorList>
    </citation>
    <scope>NUCLEOTIDE SEQUENCE [LARGE SCALE GENOMIC DNA]</scope>
    <source>
        <strain evidence="10">ATCC BAA-798 / YNP1</strain>
    </source>
</reference>
<sequence length="309" mass="35098">MRTISATKEAARERRAHRRVLGRKAVAGYLFIAPSIAFLLVFALIPFLFTIYVSLHDWNMLVPLSRARFLGFENYRYLLFEDPLFWQTFRNSVVFALGNVVLTMALSLAVALLLNSRLRLRALWRSAFFMPYVTSSVAIAIVWSNLYHPTYGLFNGVLQFLGLPTLDFTNSPSQAMPSLIATSIWHELGYYMIIFLAGLQSIPGEVYDAAKVDGAGSWQQFWRITLPLLRPTILFVAVIITLSSLQVFDLPFILTNGGPVNSTNTLVLYMYQTAFQFLRMGRATAMAILLFVVVFAMTLIQLRLLRERE</sequence>
<feature type="transmembrane region" description="Helical" evidence="7">
    <location>
        <begin position="93"/>
        <end position="114"/>
    </location>
</feature>
<keyword evidence="3" id="KW-1003">Cell membrane</keyword>
<accession>D1CI91</accession>
<feature type="transmembrane region" description="Helical" evidence="7">
    <location>
        <begin position="126"/>
        <end position="146"/>
    </location>
</feature>
<dbReference type="EMBL" id="CP001826">
    <property type="protein sequence ID" value="ACZ43462.1"/>
    <property type="molecule type" value="Genomic_DNA"/>
</dbReference>
<comment type="subcellular location">
    <subcellularLocation>
        <location evidence="1 7">Cell membrane</location>
        <topology evidence="1 7">Multi-pass membrane protein</topology>
    </subcellularLocation>
</comment>
<keyword evidence="5 7" id="KW-1133">Transmembrane helix</keyword>
<gene>
    <name evidence="9" type="ordered locus">Tter_2573</name>
</gene>
<proteinExistence type="inferred from homology"/>
<evidence type="ECO:0000256" key="7">
    <source>
        <dbReference type="RuleBase" id="RU363032"/>
    </source>
</evidence>
<keyword evidence="2 7" id="KW-0813">Transport</keyword>
<evidence type="ECO:0000313" key="10">
    <source>
        <dbReference type="Proteomes" id="UP000000323"/>
    </source>
</evidence>
<feature type="transmembrane region" description="Helical" evidence="7">
    <location>
        <begin position="285"/>
        <end position="305"/>
    </location>
</feature>
<evidence type="ECO:0000256" key="5">
    <source>
        <dbReference type="ARBA" id="ARBA00022989"/>
    </source>
</evidence>
<name>D1CI91_THET1</name>
<dbReference type="KEGG" id="ttr:Tter_2573"/>
<dbReference type="InterPro" id="IPR035906">
    <property type="entry name" value="MetI-like_sf"/>
</dbReference>
<dbReference type="Gene3D" id="1.10.3720.10">
    <property type="entry name" value="MetI-like"/>
    <property type="match status" value="1"/>
</dbReference>
<dbReference type="HOGENOM" id="CLU_016047_0_2_0"/>
<dbReference type="AlphaFoldDB" id="D1CI91"/>
<dbReference type="PANTHER" id="PTHR30193:SF37">
    <property type="entry name" value="INNER MEMBRANE ABC TRANSPORTER PERMEASE PROTEIN YCJO"/>
    <property type="match status" value="1"/>
</dbReference>
<dbReference type="CDD" id="cd06261">
    <property type="entry name" value="TM_PBP2"/>
    <property type="match status" value="1"/>
</dbReference>
<dbReference type="GO" id="GO:0055085">
    <property type="term" value="P:transmembrane transport"/>
    <property type="evidence" value="ECO:0007669"/>
    <property type="project" value="InterPro"/>
</dbReference>
<dbReference type="PROSITE" id="PS50928">
    <property type="entry name" value="ABC_TM1"/>
    <property type="match status" value="1"/>
</dbReference>
<keyword evidence="4 7" id="KW-0812">Transmembrane</keyword>
<evidence type="ECO:0000256" key="3">
    <source>
        <dbReference type="ARBA" id="ARBA00022475"/>
    </source>
</evidence>
<dbReference type="OrthoDB" id="9785347at2"/>
<dbReference type="PANTHER" id="PTHR30193">
    <property type="entry name" value="ABC TRANSPORTER PERMEASE PROTEIN"/>
    <property type="match status" value="1"/>
</dbReference>
<evidence type="ECO:0000313" key="9">
    <source>
        <dbReference type="EMBL" id="ACZ43462.1"/>
    </source>
</evidence>
<keyword evidence="10" id="KW-1185">Reference proteome</keyword>
<dbReference type="eggNOG" id="COG1175">
    <property type="taxonomic scope" value="Bacteria"/>
</dbReference>
<dbReference type="STRING" id="525904.Tter_2573"/>
<keyword evidence="6 7" id="KW-0472">Membrane</keyword>
<dbReference type="RefSeq" id="WP_012876493.1">
    <property type="nucleotide sequence ID" value="NC_013526.1"/>
</dbReference>
<organism evidence="9 10">
    <name type="scientific">Thermobaculum terrenum (strain ATCC BAA-798 / CCMEE 7001 / YNP1)</name>
    <dbReference type="NCBI Taxonomy" id="525904"/>
    <lineage>
        <taxon>Bacteria</taxon>
        <taxon>Bacillati</taxon>
        <taxon>Chloroflexota</taxon>
        <taxon>Chloroflexia</taxon>
        <taxon>Candidatus Thermobaculales</taxon>
        <taxon>Candidatus Thermobaculaceae</taxon>
        <taxon>Thermobaculum</taxon>
    </lineage>
</organism>
<feature type="transmembrane region" description="Helical" evidence="7">
    <location>
        <begin position="228"/>
        <end position="248"/>
    </location>
</feature>
<dbReference type="InterPro" id="IPR051393">
    <property type="entry name" value="ABC_transporter_permease"/>
</dbReference>
<evidence type="ECO:0000256" key="2">
    <source>
        <dbReference type="ARBA" id="ARBA00022448"/>
    </source>
</evidence>
<protein>
    <submittedName>
        <fullName evidence="9">Binding-protein-dependent transport systems inner membrane component</fullName>
    </submittedName>
</protein>
<comment type="similarity">
    <text evidence="7">Belongs to the binding-protein-dependent transport system permease family.</text>
</comment>
<dbReference type="Pfam" id="PF00528">
    <property type="entry name" value="BPD_transp_1"/>
    <property type="match status" value="1"/>
</dbReference>
<evidence type="ECO:0000256" key="1">
    <source>
        <dbReference type="ARBA" id="ARBA00004651"/>
    </source>
</evidence>
<dbReference type="Proteomes" id="UP000000323">
    <property type="component" value="Chromosome 2"/>
</dbReference>
<evidence type="ECO:0000259" key="8">
    <source>
        <dbReference type="PROSITE" id="PS50928"/>
    </source>
</evidence>
<dbReference type="InterPro" id="IPR000515">
    <property type="entry name" value="MetI-like"/>
</dbReference>
<feature type="domain" description="ABC transmembrane type-1" evidence="8">
    <location>
        <begin position="89"/>
        <end position="301"/>
    </location>
</feature>
<dbReference type="GO" id="GO:0005886">
    <property type="term" value="C:plasma membrane"/>
    <property type="evidence" value="ECO:0007669"/>
    <property type="project" value="UniProtKB-SubCell"/>
</dbReference>
<feature type="transmembrane region" description="Helical" evidence="7">
    <location>
        <begin position="26"/>
        <end position="55"/>
    </location>
</feature>
<feature type="transmembrane region" description="Helical" evidence="7">
    <location>
        <begin position="188"/>
        <end position="207"/>
    </location>
</feature>